<dbReference type="PANTHER" id="PTHR46365">
    <property type="entry name" value="COPPER TRANSPORT PROTEIN ATOX1"/>
    <property type="match status" value="1"/>
</dbReference>
<protein>
    <submittedName>
        <fullName evidence="9">Copper chaperone taha</fullName>
    </submittedName>
</protein>
<dbReference type="Pfam" id="PF00403">
    <property type="entry name" value="HMA"/>
    <property type="match status" value="1"/>
</dbReference>
<dbReference type="InterPro" id="IPR006121">
    <property type="entry name" value="HMA_dom"/>
</dbReference>
<evidence type="ECO:0000256" key="7">
    <source>
        <dbReference type="ARBA" id="ARBA00038171"/>
    </source>
</evidence>
<dbReference type="GeneID" id="63784383"/>
<dbReference type="GO" id="GO:0016531">
    <property type="term" value="F:copper chaperone activity"/>
    <property type="evidence" value="ECO:0007669"/>
    <property type="project" value="TreeGrafter"/>
</dbReference>
<gene>
    <name evidence="9" type="ORF">BCR37DRAFT_347680</name>
</gene>
<keyword evidence="2" id="KW-0479">Metal-binding</keyword>
<keyword evidence="10" id="KW-1185">Reference proteome</keyword>
<dbReference type="Proteomes" id="UP000193685">
    <property type="component" value="Unassembled WGS sequence"/>
</dbReference>
<dbReference type="Gene3D" id="3.30.70.100">
    <property type="match status" value="1"/>
</dbReference>
<comment type="similarity">
    <text evidence="7">Belongs to the ATX1 family.</text>
</comment>
<dbReference type="STRING" id="56484.A0A1Y2FED3"/>
<organism evidence="9 10">
    <name type="scientific">Protomyces lactucae-debilis</name>
    <dbReference type="NCBI Taxonomy" id="2754530"/>
    <lineage>
        <taxon>Eukaryota</taxon>
        <taxon>Fungi</taxon>
        <taxon>Dikarya</taxon>
        <taxon>Ascomycota</taxon>
        <taxon>Taphrinomycotina</taxon>
        <taxon>Taphrinomycetes</taxon>
        <taxon>Taphrinales</taxon>
        <taxon>Protomycetaceae</taxon>
        <taxon>Protomyces</taxon>
    </lineage>
</organism>
<evidence type="ECO:0000259" key="8">
    <source>
        <dbReference type="PROSITE" id="PS50846"/>
    </source>
</evidence>
<evidence type="ECO:0000256" key="5">
    <source>
        <dbReference type="ARBA" id="ARBA00023065"/>
    </source>
</evidence>
<keyword evidence="6" id="KW-0143">Chaperone</keyword>
<dbReference type="OMA" id="MTHTYKF"/>
<evidence type="ECO:0000256" key="3">
    <source>
        <dbReference type="ARBA" id="ARBA00022796"/>
    </source>
</evidence>
<dbReference type="SUPFAM" id="SSF55008">
    <property type="entry name" value="HMA, heavy metal-associated domain"/>
    <property type="match status" value="1"/>
</dbReference>
<keyword evidence="4" id="KW-0186">Copper</keyword>
<evidence type="ECO:0000313" key="9">
    <source>
        <dbReference type="EMBL" id="ORY81967.1"/>
    </source>
</evidence>
<dbReference type="OrthoDB" id="689350at2759"/>
<comment type="caution">
    <text evidence="9">The sequence shown here is derived from an EMBL/GenBank/DDBJ whole genome shotgun (WGS) entry which is preliminary data.</text>
</comment>
<evidence type="ECO:0000256" key="1">
    <source>
        <dbReference type="ARBA" id="ARBA00022448"/>
    </source>
</evidence>
<sequence length="76" mass="7927">MSATYQYSVAMTCGACSAAVNRVLTKMEGVETIDIDMEKQTVLVSADPGLGATYDAVLEKIKKTGKTVHGGEVVSG</sequence>
<dbReference type="CDD" id="cd00371">
    <property type="entry name" value="HMA"/>
    <property type="match status" value="1"/>
</dbReference>
<evidence type="ECO:0000313" key="10">
    <source>
        <dbReference type="Proteomes" id="UP000193685"/>
    </source>
</evidence>
<dbReference type="InterPro" id="IPR051881">
    <property type="entry name" value="Copper_transport_ATOX1-like"/>
</dbReference>
<accession>A0A1Y2FED3</accession>
<dbReference type="FunFam" id="3.30.70.100:FF:000008">
    <property type="entry name" value="Copper transport protein ATOX1"/>
    <property type="match status" value="1"/>
</dbReference>
<evidence type="ECO:0000256" key="6">
    <source>
        <dbReference type="ARBA" id="ARBA00023186"/>
    </source>
</evidence>
<dbReference type="GO" id="GO:0006825">
    <property type="term" value="P:copper ion transport"/>
    <property type="evidence" value="ECO:0007669"/>
    <property type="project" value="UniProtKB-KW"/>
</dbReference>
<evidence type="ECO:0000256" key="2">
    <source>
        <dbReference type="ARBA" id="ARBA00022723"/>
    </source>
</evidence>
<reference evidence="9 10" key="1">
    <citation type="submission" date="2016-07" db="EMBL/GenBank/DDBJ databases">
        <title>Pervasive Adenine N6-methylation of Active Genes in Fungi.</title>
        <authorList>
            <consortium name="DOE Joint Genome Institute"/>
            <person name="Mondo S.J."/>
            <person name="Dannebaum R.O."/>
            <person name="Kuo R.C."/>
            <person name="Labutti K."/>
            <person name="Haridas S."/>
            <person name="Kuo A."/>
            <person name="Salamov A."/>
            <person name="Ahrendt S.R."/>
            <person name="Lipzen A."/>
            <person name="Sullivan W."/>
            <person name="Andreopoulos W.B."/>
            <person name="Clum A."/>
            <person name="Lindquist E."/>
            <person name="Daum C."/>
            <person name="Ramamoorthy G.K."/>
            <person name="Gryganskyi A."/>
            <person name="Culley D."/>
            <person name="Magnuson J.K."/>
            <person name="James T.Y."/>
            <person name="O'Malley M.A."/>
            <person name="Stajich J.E."/>
            <person name="Spatafora J.W."/>
            <person name="Visel A."/>
            <person name="Grigoriev I.V."/>
        </authorList>
    </citation>
    <scope>NUCLEOTIDE SEQUENCE [LARGE SCALE GENOMIC DNA]</scope>
    <source>
        <strain evidence="9 10">12-1054</strain>
    </source>
</reference>
<dbReference type="AlphaFoldDB" id="A0A1Y2FED3"/>
<dbReference type="PROSITE" id="PS50846">
    <property type="entry name" value="HMA_2"/>
    <property type="match status" value="1"/>
</dbReference>
<keyword evidence="5" id="KW-0406">Ion transport</keyword>
<feature type="domain" description="HMA" evidence="8">
    <location>
        <begin position="2"/>
        <end position="69"/>
    </location>
</feature>
<evidence type="ECO:0000256" key="4">
    <source>
        <dbReference type="ARBA" id="ARBA00023008"/>
    </source>
</evidence>
<dbReference type="GO" id="GO:0046872">
    <property type="term" value="F:metal ion binding"/>
    <property type="evidence" value="ECO:0007669"/>
    <property type="project" value="UniProtKB-KW"/>
</dbReference>
<keyword evidence="1" id="KW-0813">Transport</keyword>
<keyword evidence="3" id="KW-0187">Copper transport</keyword>
<dbReference type="EMBL" id="MCFI01000010">
    <property type="protein sequence ID" value="ORY81967.1"/>
    <property type="molecule type" value="Genomic_DNA"/>
</dbReference>
<dbReference type="PANTHER" id="PTHR46365:SF1">
    <property type="entry name" value="COPPER TRANSPORT PROTEIN ATOX1"/>
    <property type="match status" value="1"/>
</dbReference>
<name>A0A1Y2FED3_PROLT</name>
<dbReference type="RefSeq" id="XP_040725101.1">
    <property type="nucleotide sequence ID" value="XM_040867784.1"/>
</dbReference>
<dbReference type="InterPro" id="IPR036163">
    <property type="entry name" value="HMA_dom_sf"/>
</dbReference>
<dbReference type="GO" id="GO:0005829">
    <property type="term" value="C:cytosol"/>
    <property type="evidence" value="ECO:0007669"/>
    <property type="project" value="TreeGrafter"/>
</dbReference>
<proteinExistence type="inferred from homology"/>